<dbReference type="UniPathway" id="UPA00378"/>
<keyword evidence="17" id="KW-1185">Reference proteome</keyword>
<dbReference type="Proteomes" id="UP000001072">
    <property type="component" value="Unassembled WGS sequence"/>
</dbReference>
<dbReference type="PANTHER" id="PTHR12640:SF0">
    <property type="entry name" value="DOLICHYL-DIPHOSPHOOLIGOSACCHARIDE--PROTEIN GLYCOSYLTRANSFERASE SUBUNIT 2"/>
    <property type="match status" value="1"/>
</dbReference>
<dbReference type="Pfam" id="PF23860">
    <property type="entry name" value="Ribophorin_II_3rd"/>
    <property type="match status" value="1"/>
</dbReference>
<gene>
    <name evidence="16" type="ORF">MELLADRAFT_73929</name>
</gene>
<dbReference type="STRING" id="747676.F4R6S7"/>
<dbReference type="AlphaFoldDB" id="F4R6S7"/>
<dbReference type="RefSeq" id="XP_007404782.1">
    <property type="nucleotide sequence ID" value="XM_007404720.1"/>
</dbReference>
<dbReference type="GeneID" id="18932505"/>
<dbReference type="eggNOG" id="KOG2447">
    <property type="taxonomic scope" value="Eukaryota"/>
</dbReference>
<evidence type="ECO:0000256" key="5">
    <source>
        <dbReference type="ARBA" id="ARBA00022692"/>
    </source>
</evidence>
<feature type="domain" description="Ribophorin II third" evidence="14">
    <location>
        <begin position="32"/>
        <end position="163"/>
    </location>
</feature>
<evidence type="ECO:0000256" key="4">
    <source>
        <dbReference type="ARBA" id="ARBA00009038"/>
    </source>
</evidence>
<sequence>MRSGFQFGIGWLLFLAATIASVTCDFVLQDGQLVVADGSGITTDKVDVSSTASQSNKILSVTSENVLKLTFHITGSSSDGKDSKGLTPHQVHLLATGVDTKLHWTSVVKVRGAGKAKWELDLARAPTDFFSLSEQGKIQLEIVLADPSPKHKPLRKTLATIQIPSNMILPYPYWDTKDGSPPSNLELEKYAPQPPIEWTFRAPRKPISPIISVAYTVVVLSPWFILLSAWSTLSSASTPGFKLLGPSSTSTIIFLATIASQEVMILTYWTSLRLYQYLPIAFLLALPLILSGRTALSELKARRKRNPISASHVILSKIHGGGLKGKGKAE</sequence>
<feature type="domain" description="Ribophorin II C-terminal" evidence="15">
    <location>
        <begin position="200"/>
        <end position="303"/>
    </location>
</feature>
<comment type="pathway">
    <text evidence="3">Protein modification; protein glycosylation.</text>
</comment>
<dbReference type="FunCoup" id="F4R6S7">
    <property type="interactions" value="51"/>
</dbReference>
<dbReference type="GO" id="GO:0006487">
    <property type="term" value="P:protein N-linked glycosylation"/>
    <property type="evidence" value="ECO:0007669"/>
    <property type="project" value="TreeGrafter"/>
</dbReference>
<feature type="transmembrane region" description="Helical" evidence="12">
    <location>
        <begin position="251"/>
        <end position="269"/>
    </location>
</feature>
<evidence type="ECO:0000259" key="14">
    <source>
        <dbReference type="Pfam" id="PF23860"/>
    </source>
</evidence>
<feature type="transmembrane region" description="Helical" evidence="12">
    <location>
        <begin position="275"/>
        <end position="296"/>
    </location>
</feature>
<dbReference type="InterPro" id="IPR008814">
    <property type="entry name" value="Swp1"/>
</dbReference>
<evidence type="ECO:0000313" key="17">
    <source>
        <dbReference type="Proteomes" id="UP000001072"/>
    </source>
</evidence>
<evidence type="ECO:0000256" key="6">
    <source>
        <dbReference type="ARBA" id="ARBA00022729"/>
    </source>
</evidence>
<evidence type="ECO:0000256" key="11">
    <source>
        <dbReference type="ARBA" id="ARBA00032139"/>
    </source>
</evidence>
<evidence type="ECO:0000256" key="3">
    <source>
        <dbReference type="ARBA" id="ARBA00004922"/>
    </source>
</evidence>
<protein>
    <recommendedName>
        <fullName evidence="11">Ribophorin II</fullName>
    </recommendedName>
    <alternativeName>
        <fullName evidence="10">Ribophorin-2</fullName>
    </alternativeName>
</protein>
<feature type="transmembrane region" description="Helical" evidence="12">
    <location>
        <begin position="210"/>
        <end position="230"/>
    </location>
</feature>
<feature type="chain" id="PRO_5044267561" description="Ribophorin II" evidence="13">
    <location>
        <begin position="25"/>
        <end position="330"/>
    </location>
</feature>
<dbReference type="VEuPathDB" id="FungiDB:MELLADRAFT_73929"/>
<proteinExistence type="inferred from homology"/>
<evidence type="ECO:0000256" key="9">
    <source>
        <dbReference type="ARBA" id="ARBA00023136"/>
    </source>
</evidence>
<dbReference type="InterPro" id="IPR055374">
    <property type="entry name" value="Ribophorin_II_3rd"/>
</dbReference>
<evidence type="ECO:0000256" key="7">
    <source>
        <dbReference type="ARBA" id="ARBA00022824"/>
    </source>
</evidence>
<evidence type="ECO:0000256" key="1">
    <source>
        <dbReference type="ARBA" id="ARBA00002791"/>
    </source>
</evidence>
<evidence type="ECO:0000259" key="15">
    <source>
        <dbReference type="Pfam" id="PF25147"/>
    </source>
</evidence>
<dbReference type="InParanoid" id="F4R6S7"/>
<feature type="signal peptide" evidence="13">
    <location>
        <begin position="1"/>
        <end position="24"/>
    </location>
</feature>
<keyword evidence="5 12" id="KW-0812">Transmembrane</keyword>
<comment type="function">
    <text evidence="1">Subunit of the oligosaccharyl transferase (OST) complex that catalyzes the initial transfer of a defined glycan (Glc(3)Man(9)GlcNAc(2) in eukaryotes) from the lipid carrier dolichol-pyrophosphate to an asparagine residue within an Asn-X-Ser/Thr consensus motif in nascent polypeptide chains, the first step in protein N-glycosylation. N-glycosylation occurs cotranslationally and the complex associates with the Sec61 complex at the channel-forming translocon complex that mediates protein translocation across the endoplasmic reticulum (ER). All subunits are required for a maximal enzyme activity.</text>
</comment>
<evidence type="ECO:0000256" key="2">
    <source>
        <dbReference type="ARBA" id="ARBA00004477"/>
    </source>
</evidence>
<evidence type="ECO:0000256" key="8">
    <source>
        <dbReference type="ARBA" id="ARBA00022989"/>
    </source>
</evidence>
<accession>F4R6S7</accession>
<organism evidence="17">
    <name type="scientific">Melampsora larici-populina (strain 98AG31 / pathotype 3-4-7)</name>
    <name type="common">Poplar leaf rust fungus</name>
    <dbReference type="NCBI Taxonomy" id="747676"/>
    <lineage>
        <taxon>Eukaryota</taxon>
        <taxon>Fungi</taxon>
        <taxon>Dikarya</taxon>
        <taxon>Basidiomycota</taxon>
        <taxon>Pucciniomycotina</taxon>
        <taxon>Pucciniomycetes</taxon>
        <taxon>Pucciniales</taxon>
        <taxon>Melampsoraceae</taxon>
        <taxon>Melampsora</taxon>
    </lineage>
</organism>
<dbReference type="InterPro" id="IPR056790">
    <property type="entry name" value="Ribophorin_II_C"/>
</dbReference>
<dbReference type="GO" id="GO:0008250">
    <property type="term" value="C:oligosaccharyltransferase complex"/>
    <property type="evidence" value="ECO:0007669"/>
    <property type="project" value="InterPro"/>
</dbReference>
<evidence type="ECO:0000313" key="16">
    <source>
        <dbReference type="EMBL" id="EGG12407.1"/>
    </source>
</evidence>
<dbReference type="EMBL" id="GL883091">
    <property type="protein sequence ID" value="EGG12407.1"/>
    <property type="molecule type" value="Genomic_DNA"/>
</dbReference>
<dbReference type="HOGENOM" id="CLU_051361_1_0_1"/>
<evidence type="ECO:0000256" key="13">
    <source>
        <dbReference type="SAM" id="SignalP"/>
    </source>
</evidence>
<keyword evidence="7" id="KW-0256">Endoplasmic reticulum</keyword>
<keyword evidence="8 12" id="KW-1133">Transmembrane helix</keyword>
<comment type="similarity">
    <text evidence="4">Belongs to the SWP1 family.</text>
</comment>
<reference evidence="17" key="1">
    <citation type="journal article" date="2011" name="Proc. Natl. Acad. Sci. U.S.A.">
        <title>Obligate biotrophy features unraveled by the genomic analysis of rust fungi.</title>
        <authorList>
            <person name="Duplessis S."/>
            <person name="Cuomo C.A."/>
            <person name="Lin Y.-C."/>
            <person name="Aerts A."/>
            <person name="Tisserant E."/>
            <person name="Veneault-Fourrey C."/>
            <person name="Joly D.L."/>
            <person name="Hacquard S."/>
            <person name="Amselem J."/>
            <person name="Cantarel B.L."/>
            <person name="Chiu R."/>
            <person name="Coutinho P.M."/>
            <person name="Feau N."/>
            <person name="Field M."/>
            <person name="Frey P."/>
            <person name="Gelhaye E."/>
            <person name="Goldberg J."/>
            <person name="Grabherr M.G."/>
            <person name="Kodira C.D."/>
            <person name="Kohler A."/>
            <person name="Kuees U."/>
            <person name="Lindquist E.A."/>
            <person name="Lucas S.M."/>
            <person name="Mago R."/>
            <person name="Mauceli E."/>
            <person name="Morin E."/>
            <person name="Murat C."/>
            <person name="Pangilinan J.L."/>
            <person name="Park R."/>
            <person name="Pearson M."/>
            <person name="Quesneville H."/>
            <person name="Rouhier N."/>
            <person name="Sakthikumar S."/>
            <person name="Salamov A.A."/>
            <person name="Schmutz J."/>
            <person name="Selles B."/>
            <person name="Shapiro H."/>
            <person name="Tanguay P."/>
            <person name="Tuskan G.A."/>
            <person name="Henrissat B."/>
            <person name="Van de Peer Y."/>
            <person name="Rouze P."/>
            <person name="Ellis J.G."/>
            <person name="Dodds P.N."/>
            <person name="Schein J.E."/>
            <person name="Zhong S."/>
            <person name="Hamelin R.C."/>
            <person name="Grigoriev I.V."/>
            <person name="Szabo L.J."/>
            <person name="Martin F."/>
        </authorList>
    </citation>
    <scope>NUCLEOTIDE SEQUENCE [LARGE SCALE GENOMIC DNA]</scope>
    <source>
        <strain evidence="17">98AG31 / pathotype 3-4-7</strain>
    </source>
</reference>
<dbReference type="KEGG" id="mlr:MELLADRAFT_73929"/>
<name>F4R6S7_MELLP</name>
<keyword evidence="9 12" id="KW-0472">Membrane</keyword>
<evidence type="ECO:0000256" key="12">
    <source>
        <dbReference type="SAM" id="Phobius"/>
    </source>
</evidence>
<keyword evidence="6 13" id="KW-0732">Signal</keyword>
<comment type="subcellular location">
    <subcellularLocation>
        <location evidence="2">Endoplasmic reticulum membrane</location>
        <topology evidence="2">Multi-pass membrane protein</topology>
    </subcellularLocation>
</comment>
<evidence type="ECO:0000256" key="10">
    <source>
        <dbReference type="ARBA" id="ARBA00030078"/>
    </source>
</evidence>
<dbReference type="OrthoDB" id="432292at2759"/>
<dbReference type="Pfam" id="PF25147">
    <property type="entry name" value="Ribophorin_II_C"/>
    <property type="match status" value="1"/>
</dbReference>
<dbReference type="PANTHER" id="PTHR12640">
    <property type="entry name" value="RIBOPHORIN II"/>
    <property type="match status" value="1"/>
</dbReference>